<dbReference type="GO" id="GO:0006355">
    <property type="term" value="P:regulation of DNA-templated transcription"/>
    <property type="evidence" value="ECO:0007669"/>
    <property type="project" value="InterPro"/>
</dbReference>
<proteinExistence type="predicted"/>
<name>A0A3L7DVT5_9GAMM</name>
<evidence type="ECO:0000313" key="2">
    <source>
        <dbReference type="EMBL" id="RLQ20710.1"/>
    </source>
</evidence>
<evidence type="ECO:0000259" key="1">
    <source>
        <dbReference type="SMART" id="SM00421"/>
    </source>
</evidence>
<dbReference type="AlphaFoldDB" id="A0A3L7DVT5"/>
<dbReference type="SMART" id="SM00421">
    <property type="entry name" value="HTH_LUXR"/>
    <property type="match status" value="1"/>
</dbReference>
<protein>
    <recommendedName>
        <fullName evidence="1">HTH luxR-type domain-containing protein</fullName>
    </recommendedName>
</protein>
<evidence type="ECO:0000313" key="3">
    <source>
        <dbReference type="Proteomes" id="UP000265509"/>
    </source>
</evidence>
<dbReference type="Gene3D" id="1.10.10.10">
    <property type="entry name" value="Winged helix-like DNA-binding domain superfamily/Winged helix DNA-binding domain"/>
    <property type="match status" value="1"/>
</dbReference>
<dbReference type="GO" id="GO:0003677">
    <property type="term" value="F:DNA binding"/>
    <property type="evidence" value="ECO:0007669"/>
    <property type="project" value="InterPro"/>
</dbReference>
<dbReference type="SUPFAM" id="SSF46894">
    <property type="entry name" value="C-terminal effector domain of the bipartite response regulators"/>
    <property type="match status" value="1"/>
</dbReference>
<dbReference type="EMBL" id="QRAN01000021">
    <property type="protein sequence ID" value="RLQ20710.1"/>
    <property type="molecule type" value="Genomic_DNA"/>
</dbReference>
<sequence length="225" mass="24964">MESIVPLMDNALKLYSAYTHNSFMEEFYEKLLGSMDIASVILNAKLEVLSSNIKADQILTSKDGVFLRRNTLRCSHGPDQKKLEEVCHELIARARDQGQIQHTRSISIDRASSDTKWDVHIRSVEKKNVAFGEDGPELVLLLQGAVRDCVPSQSRLIETFGVTPAEAKLITHLVDGLTLTAAAEALGVSRNTARTQLSSIFTKTGVNRQSQLVKLVSDTFATHWQ</sequence>
<dbReference type="InterPro" id="IPR016032">
    <property type="entry name" value="Sig_transdc_resp-reg_C-effctor"/>
</dbReference>
<keyword evidence="3" id="KW-1185">Reference proteome</keyword>
<reference evidence="2 3" key="1">
    <citation type="submission" date="2018-07" db="EMBL/GenBank/DDBJ databases">
        <title>Halioglobus sp. genome submission.</title>
        <authorList>
            <person name="Ye M.-Q."/>
            <person name="Du Z.-J."/>
        </authorList>
    </citation>
    <scope>NUCLEOTIDE SEQUENCE [LARGE SCALE GENOMIC DNA]</scope>
    <source>
        <strain evidence="2 3">U0301</strain>
    </source>
</reference>
<dbReference type="InterPro" id="IPR036388">
    <property type="entry name" value="WH-like_DNA-bd_sf"/>
</dbReference>
<accession>A0A3L7DVT5</accession>
<comment type="caution">
    <text evidence="2">The sequence shown here is derived from an EMBL/GenBank/DDBJ whole genome shotgun (WGS) entry which is preliminary data.</text>
</comment>
<dbReference type="InterPro" id="IPR000792">
    <property type="entry name" value="Tscrpt_reg_LuxR_C"/>
</dbReference>
<gene>
    <name evidence="2" type="ORF">DWB85_16400</name>
</gene>
<dbReference type="Proteomes" id="UP000265509">
    <property type="component" value="Unassembled WGS sequence"/>
</dbReference>
<feature type="domain" description="HTH luxR-type" evidence="1">
    <location>
        <begin position="159"/>
        <end position="216"/>
    </location>
</feature>
<organism evidence="2 3">
    <name type="scientific">Seongchinamella sediminis</name>
    <dbReference type="NCBI Taxonomy" id="2283635"/>
    <lineage>
        <taxon>Bacteria</taxon>
        <taxon>Pseudomonadati</taxon>
        <taxon>Pseudomonadota</taxon>
        <taxon>Gammaproteobacteria</taxon>
        <taxon>Cellvibrionales</taxon>
        <taxon>Halieaceae</taxon>
        <taxon>Seongchinamella</taxon>
    </lineage>
</organism>